<keyword evidence="2" id="KW-1185">Reference proteome</keyword>
<reference evidence="1 2" key="1">
    <citation type="submission" date="2024-09" db="EMBL/GenBank/DDBJ databases">
        <authorList>
            <person name="Sun Q."/>
            <person name="Mori K."/>
        </authorList>
    </citation>
    <scope>NUCLEOTIDE SEQUENCE [LARGE SCALE GENOMIC DNA]</scope>
    <source>
        <strain evidence="1 2">CCM 8626</strain>
    </source>
</reference>
<proteinExistence type="predicted"/>
<dbReference type="Proteomes" id="UP001589792">
    <property type="component" value="Unassembled WGS sequence"/>
</dbReference>
<name>A0ABV6EHH4_9GAMM</name>
<accession>A0ABV6EHH4</accession>
<dbReference type="EMBL" id="JBHLXG010000018">
    <property type="protein sequence ID" value="MFC0228453.1"/>
    <property type="molecule type" value="Genomic_DNA"/>
</dbReference>
<comment type="caution">
    <text evidence="1">The sequence shown here is derived from an EMBL/GenBank/DDBJ whole genome shotgun (WGS) entry which is preliminary data.</text>
</comment>
<dbReference type="RefSeq" id="WP_380678063.1">
    <property type="nucleotide sequence ID" value="NZ_CP173186.1"/>
</dbReference>
<evidence type="ECO:0000313" key="2">
    <source>
        <dbReference type="Proteomes" id="UP001589792"/>
    </source>
</evidence>
<organism evidence="1 2">
    <name type="scientific">Serratia aquatilis</name>
    <dbReference type="NCBI Taxonomy" id="1737515"/>
    <lineage>
        <taxon>Bacteria</taxon>
        <taxon>Pseudomonadati</taxon>
        <taxon>Pseudomonadota</taxon>
        <taxon>Gammaproteobacteria</taxon>
        <taxon>Enterobacterales</taxon>
        <taxon>Yersiniaceae</taxon>
        <taxon>Serratia</taxon>
    </lineage>
</organism>
<protein>
    <submittedName>
        <fullName evidence="1">Uncharacterized protein</fullName>
    </submittedName>
</protein>
<evidence type="ECO:0000313" key="1">
    <source>
        <dbReference type="EMBL" id="MFC0228453.1"/>
    </source>
</evidence>
<gene>
    <name evidence="1" type="ORF">ACFFJ3_18445</name>
</gene>
<sequence length="113" mass="13253">MRFYLEDGYPRLDVEQEKQLVSEFLQFDVQSGEYNINLFLNSCKKVASKEIAEWDGTGNAFTITIKADSVTIENAYTYDELHLSSIAEFEWYLKQWERLITTGEEFTIESPFK</sequence>